<gene>
    <name evidence="1" type="ORF">HDA39_001403</name>
</gene>
<keyword evidence="2" id="KW-1185">Reference proteome</keyword>
<protein>
    <submittedName>
        <fullName evidence="1">Uncharacterized protein</fullName>
    </submittedName>
</protein>
<reference evidence="1 2" key="1">
    <citation type="submission" date="2020-08" db="EMBL/GenBank/DDBJ databases">
        <title>Sequencing the genomes of 1000 actinobacteria strains.</title>
        <authorList>
            <person name="Klenk H.-P."/>
        </authorList>
    </citation>
    <scope>NUCLEOTIDE SEQUENCE [LARGE SCALE GENOMIC DNA]</scope>
    <source>
        <strain evidence="1 2">DSM 28967</strain>
    </source>
</reference>
<evidence type="ECO:0000313" key="2">
    <source>
        <dbReference type="Proteomes" id="UP000549971"/>
    </source>
</evidence>
<dbReference type="AlphaFoldDB" id="A0A7W9J3I1"/>
<dbReference type="Proteomes" id="UP000549971">
    <property type="component" value="Unassembled WGS sequence"/>
</dbReference>
<sequence>MGTNRRYPREQPPGRHRRHCWVLATAHERGPWPGLILEWRRTNSGDWSARVVYVPDPHEHRSIEAWFASGLLRPIDSWPSRTTVDEARHIDVHGM</sequence>
<dbReference type="RefSeq" id="WP_184794404.1">
    <property type="nucleotide sequence ID" value="NZ_JACHMY010000001.1"/>
</dbReference>
<comment type="caution">
    <text evidence="1">The sequence shown here is derived from an EMBL/GenBank/DDBJ whole genome shotgun (WGS) entry which is preliminary data.</text>
</comment>
<accession>A0A7W9J3I1</accession>
<evidence type="ECO:0000313" key="1">
    <source>
        <dbReference type="EMBL" id="MBB5834669.1"/>
    </source>
</evidence>
<proteinExistence type="predicted"/>
<dbReference type="EMBL" id="JACHMY010000001">
    <property type="protein sequence ID" value="MBB5834669.1"/>
    <property type="molecule type" value="Genomic_DNA"/>
</dbReference>
<organism evidence="1 2">
    <name type="scientific">Kribbella italica</name>
    <dbReference type="NCBI Taxonomy" id="1540520"/>
    <lineage>
        <taxon>Bacteria</taxon>
        <taxon>Bacillati</taxon>
        <taxon>Actinomycetota</taxon>
        <taxon>Actinomycetes</taxon>
        <taxon>Propionibacteriales</taxon>
        <taxon>Kribbellaceae</taxon>
        <taxon>Kribbella</taxon>
    </lineage>
</organism>
<name>A0A7W9J3I1_9ACTN</name>